<proteinExistence type="predicted"/>
<dbReference type="EMBL" id="CP041692">
    <property type="protein sequence ID" value="QDP98055.1"/>
    <property type="molecule type" value="Genomic_DNA"/>
</dbReference>
<protein>
    <submittedName>
        <fullName evidence="1">Uncharacterized protein</fullName>
    </submittedName>
</protein>
<gene>
    <name evidence="1" type="ORF">FOE78_21045</name>
</gene>
<evidence type="ECO:0000313" key="2">
    <source>
        <dbReference type="Proteomes" id="UP000319263"/>
    </source>
</evidence>
<dbReference type="Proteomes" id="UP000319263">
    <property type="component" value="Chromosome"/>
</dbReference>
<reference evidence="1 2" key="1">
    <citation type="submission" date="2019-07" db="EMBL/GenBank/DDBJ databases">
        <title>Microlunatus dokdonensis sp. nov. isolated from the rhizospheric soil of the wild plant Elymus tsukushiensis.</title>
        <authorList>
            <person name="Ghim S.-Y."/>
            <person name="Hwang Y.-J."/>
            <person name="Son J.-S."/>
            <person name="Shin J.-H."/>
        </authorList>
    </citation>
    <scope>NUCLEOTIDE SEQUENCE [LARGE SCALE GENOMIC DNA]</scope>
    <source>
        <strain evidence="1 2">KUDC0627</strain>
    </source>
</reference>
<accession>A0A516Q3Q2</accession>
<keyword evidence="2" id="KW-1185">Reference proteome</keyword>
<name>A0A516Q3Q2_9ACTN</name>
<dbReference type="AlphaFoldDB" id="A0A516Q3Q2"/>
<sequence length="130" mass="13888">MFLRTLVNARARTEETTDEGVQLKKSLRSRGLLLTAFISVSILARMFPQEAHASPETSSSIDKVQAQIQAMDDPVVKEWATKKLESSIKLGGTEVALSVSNYTPASSATPGGVSPMAFPSGCGLYVALRS</sequence>
<dbReference type="RefSeq" id="WP_143988001.1">
    <property type="nucleotide sequence ID" value="NZ_CP041692.1"/>
</dbReference>
<dbReference type="KEGG" id="mik:FOE78_21045"/>
<evidence type="ECO:0000313" key="1">
    <source>
        <dbReference type="EMBL" id="QDP98055.1"/>
    </source>
</evidence>
<organism evidence="1 2">
    <name type="scientific">Microlunatus elymi</name>
    <dbReference type="NCBI Taxonomy" id="2596828"/>
    <lineage>
        <taxon>Bacteria</taxon>
        <taxon>Bacillati</taxon>
        <taxon>Actinomycetota</taxon>
        <taxon>Actinomycetes</taxon>
        <taxon>Propionibacteriales</taxon>
        <taxon>Propionibacteriaceae</taxon>
        <taxon>Microlunatus</taxon>
    </lineage>
</organism>